<name>M1Q6C0_9CAUD</name>
<sequence length="119" mass="12566">MIKSLLAVAAVSAFSAPVLAGPYVGIDTKSKWTGSDYSSTEFEASIGYEGKVGTTKYFVEGGPVTEVKDGGDSETEFFIASGVGFPITDSVGAKASIKYESNDGGDNKYEFKTGLKYKF</sequence>
<feature type="domain" description="Cyanophage outer membrane protein-like beta-barrel" evidence="1">
    <location>
        <begin position="1"/>
        <end position="119"/>
    </location>
</feature>
<evidence type="ECO:0000313" key="3">
    <source>
        <dbReference type="Proteomes" id="UP000502917"/>
    </source>
</evidence>
<dbReference type="Proteomes" id="UP000502917">
    <property type="component" value="Segment"/>
</dbReference>
<reference evidence="2 3" key="1">
    <citation type="submission" date="2010-12" db="EMBL/GenBank/DDBJ databases">
        <title>The Genome Sequence of Cyanophage P-SS1.</title>
        <authorList>
            <consortium name="The Broad Institute Genome Sequencing Platform"/>
            <person name="Henn M.R."/>
            <person name="Sullivan M.S."/>
            <person name="Osburne M.S."/>
            <person name="Levin J."/>
            <person name="Malboeuf C."/>
            <person name="Casali M."/>
            <person name="Russ C."/>
            <person name="Lennon N."/>
            <person name="Chapman S.B."/>
            <person name="Erlich R."/>
            <person name="Young S.K."/>
            <person name="Yandava C."/>
            <person name="Zeng Q."/>
            <person name="Alvarado L."/>
            <person name="Anderson S."/>
            <person name="Berlin A."/>
            <person name="Chen Z."/>
            <person name="Freedman E."/>
            <person name="Gellesch M."/>
            <person name="Goldberg J."/>
            <person name="Green L."/>
            <person name="Griggs A."/>
            <person name="Gujja S."/>
            <person name="Heilman E.R."/>
            <person name="Heiman D."/>
            <person name="Hollinger A."/>
            <person name="Howarth C."/>
            <person name="Larson L."/>
            <person name="Mehta T."/>
            <person name="Pearson M."/>
            <person name="Roberts A."/>
            <person name="Ryan E."/>
            <person name="Saif S."/>
            <person name="Shea T."/>
            <person name="Shenoy N."/>
            <person name="Sisk P."/>
            <person name="Stolte C."/>
            <person name="Sykes S."/>
            <person name="White J."/>
            <person name="Yu Q."/>
            <person name="Coleman M.L."/>
            <person name="Huang K.H."/>
            <person name="Weigele P.R."/>
            <person name="DeFrancesco A.S."/>
            <person name="Kern S.E."/>
            <person name="Thompson L.R."/>
            <person name="Fu R."/>
            <person name="Hombeck B."/>
            <person name="Chisholm S.W."/>
            <person name="Haas B."/>
            <person name="Nusbaum C."/>
            <person name="Birren B."/>
        </authorList>
    </citation>
    <scope>NUCLEOTIDE SEQUENCE [LARGE SCALE GENOMIC DNA]</scope>
    <source>
        <strain evidence="2 3">P-SS1</strain>
    </source>
</reference>
<dbReference type="InterPro" id="IPR056410">
    <property type="entry name" value="Phage_OMP"/>
</dbReference>
<protein>
    <recommendedName>
        <fullName evidence="1">Cyanophage outer membrane protein-like beta-barrel domain-containing protein</fullName>
    </recommendedName>
</protein>
<organism evidence="2 3">
    <name type="scientific">Cyanophage P-SS1</name>
    <dbReference type="NCBI Taxonomy" id="889957"/>
    <lineage>
        <taxon>Viruses</taxon>
        <taxon>Duplodnaviria</taxon>
        <taxon>Heunggongvirae</taxon>
        <taxon>Uroviricota</taxon>
        <taxon>Caudoviricetes</taxon>
        <taxon>Pantevenvirales</taxon>
        <taxon>Kyanoviridae</taxon>
        <taxon>Ronodorvirus</taxon>
        <taxon>Ronodorvirus ssm4</taxon>
    </lineage>
</organism>
<evidence type="ECO:0000259" key="1">
    <source>
        <dbReference type="Pfam" id="PF24653"/>
    </source>
</evidence>
<gene>
    <name evidence="2" type="ORF">CPYG_00103</name>
</gene>
<evidence type="ECO:0000313" key="2">
    <source>
        <dbReference type="EMBL" id="AGF91398.1"/>
    </source>
</evidence>
<dbReference type="EMBL" id="JF974306">
    <property type="protein sequence ID" value="AGF91398.1"/>
    <property type="molecule type" value="Genomic_DNA"/>
</dbReference>
<accession>M1Q6C0</accession>
<proteinExistence type="predicted"/>
<dbReference type="Pfam" id="PF24653">
    <property type="entry name" value="Phage_OMP"/>
    <property type="match status" value="1"/>
</dbReference>